<dbReference type="SUPFAM" id="SSF52540">
    <property type="entry name" value="P-loop containing nucleoside triphosphate hydrolases"/>
    <property type="match status" value="1"/>
</dbReference>
<evidence type="ECO:0008006" key="3">
    <source>
        <dbReference type="Google" id="ProtNLM"/>
    </source>
</evidence>
<evidence type="ECO:0000313" key="1">
    <source>
        <dbReference type="EMBL" id="CAE8675482.1"/>
    </source>
</evidence>
<accession>A0A813JFN4</accession>
<feature type="non-terminal residue" evidence="1">
    <location>
        <position position="125"/>
    </location>
</feature>
<dbReference type="InterPro" id="IPR027417">
    <property type="entry name" value="P-loop_NTPase"/>
</dbReference>
<dbReference type="AlphaFoldDB" id="A0A813JFN4"/>
<sequence length="125" mass="13909">RVLVSASGTTTPGSIELAQSILRGDWPIIGPKNGLELPPRVLHLANGAPDIDKKLLFVKRLTNSIPEPNGIMVFCNNHERARKVWEQLRYMDIPSELLTGNRSKESRDLAIRRMTLGEVEVLVAT</sequence>
<organism evidence="1 2">
    <name type="scientific">Polarella glacialis</name>
    <name type="common">Dinoflagellate</name>
    <dbReference type="NCBI Taxonomy" id="89957"/>
    <lineage>
        <taxon>Eukaryota</taxon>
        <taxon>Sar</taxon>
        <taxon>Alveolata</taxon>
        <taxon>Dinophyceae</taxon>
        <taxon>Suessiales</taxon>
        <taxon>Suessiaceae</taxon>
        <taxon>Polarella</taxon>
    </lineage>
</organism>
<evidence type="ECO:0000313" key="2">
    <source>
        <dbReference type="Proteomes" id="UP000626109"/>
    </source>
</evidence>
<dbReference type="Proteomes" id="UP000626109">
    <property type="component" value="Unassembled WGS sequence"/>
</dbReference>
<proteinExistence type="predicted"/>
<protein>
    <recommendedName>
        <fullName evidence="3">RNA helicase</fullName>
    </recommendedName>
</protein>
<dbReference type="Gene3D" id="3.40.50.300">
    <property type="entry name" value="P-loop containing nucleotide triphosphate hydrolases"/>
    <property type="match status" value="1"/>
</dbReference>
<reference evidence="1" key="1">
    <citation type="submission" date="2021-02" db="EMBL/GenBank/DDBJ databases">
        <authorList>
            <person name="Dougan E. K."/>
            <person name="Rhodes N."/>
            <person name="Thang M."/>
            <person name="Chan C."/>
        </authorList>
    </citation>
    <scope>NUCLEOTIDE SEQUENCE</scope>
</reference>
<feature type="non-terminal residue" evidence="1">
    <location>
        <position position="1"/>
    </location>
</feature>
<dbReference type="EMBL" id="CAJNNW010025073">
    <property type="protein sequence ID" value="CAE8675482.1"/>
    <property type="molecule type" value="Genomic_DNA"/>
</dbReference>
<gene>
    <name evidence="1" type="ORF">PGLA2088_LOCUS19411</name>
</gene>
<name>A0A813JFN4_POLGL</name>
<comment type="caution">
    <text evidence="1">The sequence shown here is derived from an EMBL/GenBank/DDBJ whole genome shotgun (WGS) entry which is preliminary data.</text>
</comment>